<keyword evidence="6" id="KW-1185">Reference proteome</keyword>
<dbReference type="Gene3D" id="3.30.40.10">
    <property type="entry name" value="Zinc/RING finger domain, C3HC4 (zinc finger)"/>
    <property type="match status" value="1"/>
</dbReference>
<dbReference type="PROSITE" id="PS50090">
    <property type="entry name" value="MYB_LIKE"/>
    <property type="match status" value="1"/>
</dbReference>
<feature type="region of interest" description="Disordered" evidence="3">
    <location>
        <begin position="610"/>
        <end position="648"/>
    </location>
</feature>
<keyword evidence="1" id="KW-0863">Zinc-finger</keyword>
<dbReference type="InterPro" id="IPR001005">
    <property type="entry name" value="SANT/Myb"/>
</dbReference>
<proteinExistence type="predicted"/>
<evidence type="ECO:0000259" key="4">
    <source>
        <dbReference type="PROSITE" id="PS50090"/>
    </source>
</evidence>
<evidence type="ECO:0000313" key="5">
    <source>
        <dbReference type="EMBL" id="WVZ94540.1"/>
    </source>
</evidence>
<dbReference type="InterPro" id="IPR013083">
    <property type="entry name" value="Znf_RING/FYVE/PHD"/>
</dbReference>
<dbReference type="Gene3D" id="1.10.10.60">
    <property type="entry name" value="Homeodomain-like"/>
    <property type="match status" value="1"/>
</dbReference>
<dbReference type="SMART" id="SM00717">
    <property type="entry name" value="SANT"/>
    <property type="match status" value="1"/>
</dbReference>
<accession>A0AAQ3XDQ9</accession>
<feature type="compositionally biased region" description="Basic and acidic residues" evidence="3">
    <location>
        <begin position="806"/>
        <end position="822"/>
    </location>
</feature>
<feature type="compositionally biased region" description="Basic and acidic residues" evidence="3">
    <location>
        <begin position="869"/>
        <end position="893"/>
    </location>
</feature>
<gene>
    <name evidence="5" type="ORF">U9M48_040420</name>
</gene>
<dbReference type="PANTHER" id="PTHR47863">
    <property type="entry name" value="RING/FYVE/PHD ZINC FINGER SUPERFAMILY PROTEIN"/>
    <property type="match status" value="1"/>
</dbReference>
<feature type="compositionally biased region" description="Basic and acidic residues" evidence="3">
    <location>
        <begin position="946"/>
        <end position="956"/>
    </location>
</feature>
<dbReference type="CDD" id="cd11660">
    <property type="entry name" value="SANT_TRF"/>
    <property type="match status" value="1"/>
</dbReference>
<dbReference type="AlphaFoldDB" id="A0AAQ3XDQ9"/>
<dbReference type="GO" id="GO:0008270">
    <property type="term" value="F:zinc ion binding"/>
    <property type="evidence" value="ECO:0007669"/>
    <property type="project" value="UniProtKB-KW"/>
</dbReference>
<feature type="region of interest" description="Disordered" evidence="3">
    <location>
        <begin position="776"/>
        <end position="982"/>
    </location>
</feature>
<dbReference type="InterPro" id="IPR011011">
    <property type="entry name" value="Znf_FYVE_PHD"/>
</dbReference>
<dbReference type="Proteomes" id="UP001341281">
    <property type="component" value="Chromosome 09"/>
</dbReference>
<feature type="domain" description="Myb-like" evidence="4">
    <location>
        <begin position="981"/>
        <end position="1042"/>
    </location>
</feature>
<name>A0AAQ3XDQ9_PASNO</name>
<feature type="non-terminal residue" evidence="5">
    <location>
        <position position="1"/>
    </location>
</feature>
<feature type="region of interest" description="Disordered" evidence="3">
    <location>
        <begin position="362"/>
        <end position="448"/>
    </location>
</feature>
<feature type="region of interest" description="Disordered" evidence="3">
    <location>
        <begin position="288"/>
        <end position="320"/>
    </location>
</feature>
<keyword evidence="2" id="KW-0862">Zinc</keyword>
<reference evidence="5 6" key="1">
    <citation type="submission" date="2024-02" db="EMBL/GenBank/DDBJ databases">
        <title>High-quality chromosome-scale genome assembly of Pensacola bahiagrass (Paspalum notatum Flugge var. saurae).</title>
        <authorList>
            <person name="Vega J.M."/>
            <person name="Podio M."/>
            <person name="Orjuela J."/>
            <person name="Siena L.A."/>
            <person name="Pessino S.C."/>
            <person name="Combes M.C."/>
            <person name="Mariac C."/>
            <person name="Albertini E."/>
            <person name="Pupilli F."/>
            <person name="Ortiz J.P.A."/>
            <person name="Leblanc O."/>
        </authorList>
    </citation>
    <scope>NUCLEOTIDE SEQUENCE [LARGE SCALE GENOMIC DNA]</scope>
    <source>
        <strain evidence="5">R1</strain>
        <tissue evidence="5">Leaf</tissue>
    </source>
</reference>
<sequence>HTGGDESPHLNLLPIDAGLKPIPRLLLLRRRSSAYVAAPPRSPPPAALFRLCRASASASSPLLRSRAGGRAACGLPRTTGKSCRRRLPLVFLATTSPMPPLSASASRFASLWVADAVAGDEALEFSVLKELVGGSSESLAGAPEATRERVALRCLQEVSSIAARGDAAAATPGVLRVDEARSCEDFLLQLIGEVGSSGNLEKDLLPPFSQDIQEIIRIKKLTSPEISLQLLREVDPGIKSIYPPSELEQNGTKQCDNDQSLCGSHERVNIEKPTTDNAEPQQETLANLVDDRDSGNLQKDPTAPTSILEQPCTSDSRSYIPPQEDAIADVGLGARSPEKSPIVEGNISVRSVLASDGCETPFPGSINEPFPPQDTEDYTTLVEPQSCRPKSPNLYHCVDEDSPHDGGTSKQSSKDPNHEGLSGHATVTPGFGRTSDALPTDASEPGHLPEFSTVKETTMISEPQGSKTDLIDLQHESGEKVNQDLENISASIRSVEKDHAHEDLTLQTASAPSMSCNSAVQGGISETNHHPGNATEHTVLFEGQNGDKSHLEVSGANKANQALHNDGSISENNTVHGGLTAQTAPVPQNCNVTLHDKTLEANCLSGQNTGNNGTDVQQRSCHTSIPGSAQDGNGQDANKTSNKENLRHTSPEICVPSSVDSFQATAAAGLLLMADRMMSCSKDQDTNDTIEGLSQQDLCIKCGNDGHLLKCSVCLLAAHDSCFGLPVTFEETGPFYCPLCFYKKATEAYQKAKEAYGKARKNLAAFLGTAQVVKQHDEQQTGVQPGAANRDGHSNGYDMSKRKGIHQNEGHDLAHQEEESHEQRKKQKLNGRGNGCPKEVPTENDCFRNSGVAPKNKDPLLQNNSSKQVQDRENKQQVEDKEAGNDESSHETRASSQERCGPPANQDAEADEGDGFTVANQSGDTDEIEATSSNDSGKRSSPPWRNMRDKKTRLQETEPVVSRKRNYAYPQKRYSNPVAPDGRRSKLCWTEEEETFLREAMAKFTPTDGAPIPWVRIREYGSLVFHRTRLPSDLRVKWRNMKKKLADP</sequence>
<feature type="compositionally biased region" description="Polar residues" evidence="3">
    <location>
        <begin position="610"/>
        <end position="640"/>
    </location>
</feature>
<dbReference type="SUPFAM" id="SSF57903">
    <property type="entry name" value="FYVE/PHD zinc finger"/>
    <property type="match status" value="1"/>
</dbReference>
<dbReference type="PANTHER" id="PTHR47863:SF4">
    <property type="entry name" value="RING_FYVE_PHD ZINC FINGER SUPERFAMILY PROTEIN"/>
    <property type="match status" value="1"/>
</dbReference>
<evidence type="ECO:0000313" key="6">
    <source>
        <dbReference type="Proteomes" id="UP001341281"/>
    </source>
</evidence>
<protein>
    <recommendedName>
        <fullName evidence="4">Myb-like domain-containing protein</fullName>
    </recommendedName>
</protein>
<evidence type="ECO:0000256" key="3">
    <source>
        <dbReference type="SAM" id="MobiDB-lite"/>
    </source>
</evidence>
<feature type="compositionally biased region" description="Polar residues" evidence="3">
    <location>
        <begin position="295"/>
        <end position="317"/>
    </location>
</feature>
<organism evidence="5 6">
    <name type="scientific">Paspalum notatum var. saurae</name>
    <dbReference type="NCBI Taxonomy" id="547442"/>
    <lineage>
        <taxon>Eukaryota</taxon>
        <taxon>Viridiplantae</taxon>
        <taxon>Streptophyta</taxon>
        <taxon>Embryophyta</taxon>
        <taxon>Tracheophyta</taxon>
        <taxon>Spermatophyta</taxon>
        <taxon>Magnoliopsida</taxon>
        <taxon>Liliopsida</taxon>
        <taxon>Poales</taxon>
        <taxon>Poaceae</taxon>
        <taxon>PACMAD clade</taxon>
        <taxon>Panicoideae</taxon>
        <taxon>Andropogonodae</taxon>
        <taxon>Paspaleae</taxon>
        <taxon>Paspalinae</taxon>
        <taxon>Paspalum</taxon>
    </lineage>
</organism>
<evidence type="ECO:0000256" key="1">
    <source>
        <dbReference type="ARBA" id="ARBA00022771"/>
    </source>
</evidence>
<evidence type="ECO:0000256" key="2">
    <source>
        <dbReference type="ARBA" id="ARBA00022833"/>
    </source>
</evidence>
<dbReference type="EMBL" id="CP144753">
    <property type="protein sequence ID" value="WVZ94540.1"/>
    <property type="molecule type" value="Genomic_DNA"/>
</dbReference>
<keyword evidence="1" id="KW-0479">Metal-binding</keyword>